<dbReference type="PaxDb" id="2850-Phatr10617"/>
<comment type="similarity">
    <text evidence="4 10">Belongs to the universal ribosomal protein uL3 family.</text>
</comment>
<dbReference type="KEGG" id="pti:PHATR_10617"/>
<dbReference type="OrthoDB" id="274683at2759"/>
<evidence type="ECO:0000256" key="7">
    <source>
        <dbReference type="ARBA" id="ARBA00023128"/>
    </source>
</evidence>
<evidence type="ECO:0000256" key="11">
    <source>
        <dbReference type="SAM" id="MobiDB-lite"/>
    </source>
</evidence>
<keyword evidence="7" id="KW-0496">Mitochondrion</keyword>
<dbReference type="Proteomes" id="UP000000759">
    <property type="component" value="Chromosome 3"/>
</dbReference>
<dbReference type="PANTHER" id="PTHR11229:SF8">
    <property type="entry name" value="LARGE RIBOSOMAL SUBUNIT PROTEIN UL3M"/>
    <property type="match status" value="1"/>
</dbReference>
<dbReference type="eggNOG" id="KOG3141">
    <property type="taxonomic scope" value="Eukaryota"/>
</dbReference>
<dbReference type="HAMAP" id="MF_01325_B">
    <property type="entry name" value="Ribosomal_uL3_B"/>
    <property type="match status" value="1"/>
</dbReference>
<dbReference type="NCBIfam" id="TIGR03625">
    <property type="entry name" value="L3_bact"/>
    <property type="match status" value="1"/>
</dbReference>
<dbReference type="STRING" id="556484.B5Y4K4"/>
<reference evidence="12 13" key="1">
    <citation type="journal article" date="2008" name="Nature">
        <title>The Phaeodactylum genome reveals the evolutionary history of diatom genomes.</title>
        <authorList>
            <person name="Bowler C."/>
            <person name="Allen A.E."/>
            <person name="Badger J.H."/>
            <person name="Grimwood J."/>
            <person name="Jabbari K."/>
            <person name="Kuo A."/>
            <person name="Maheswari U."/>
            <person name="Martens C."/>
            <person name="Maumus F."/>
            <person name="Otillar R.P."/>
            <person name="Rayko E."/>
            <person name="Salamov A."/>
            <person name="Vandepoele K."/>
            <person name="Beszteri B."/>
            <person name="Gruber A."/>
            <person name="Heijde M."/>
            <person name="Katinka M."/>
            <person name="Mock T."/>
            <person name="Valentin K."/>
            <person name="Verret F."/>
            <person name="Berges J.A."/>
            <person name="Brownlee C."/>
            <person name="Cadoret J.P."/>
            <person name="Chiovitti A."/>
            <person name="Choi C.J."/>
            <person name="Coesel S."/>
            <person name="De Martino A."/>
            <person name="Detter J.C."/>
            <person name="Durkin C."/>
            <person name="Falciatore A."/>
            <person name="Fournet J."/>
            <person name="Haruta M."/>
            <person name="Huysman M.J."/>
            <person name="Jenkins B.D."/>
            <person name="Jiroutova K."/>
            <person name="Jorgensen R.E."/>
            <person name="Joubert Y."/>
            <person name="Kaplan A."/>
            <person name="Kroger N."/>
            <person name="Kroth P.G."/>
            <person name="La Roche J."/>
            <person name="Lindquist E."/>
            <person name="Lommer M."/>
            <person name="Martin-Jezequel V."/>
            <person name="Lopez P.J."/>
            <person name="Lucas S."/>
            <person name="Mangogna M."/>
            <person name="McGinnis K."/>
            <person name="Medlin L.K."/>
            <person name="Montsant A."/>
            <person name="Oudot-Le Secq M.P."/>
            <person name="Napoli C."/>
            <person name="Obornik M."/>
            <person name="Parker M.S."/>
            <person name="Petit J.L."/>
            <person name="Porcel B.M."/>
            <person name="Poulsen N."/>
            <person name="Robison M."/>
            <person name="Rychlewski L."/>
            <person name="Rynearson T.A."/>
            <person name="Schmutz J."/>
            <person name="Shapiro H."/>
            <person name="Siaut M."/>
            <person name="Stanley M."/>
            <person name="Sussman M.R."/>
            <person name="Taylor A.R."/>
            <person name="Vardi A."/>
            <person name="von Dassow P."/>
            <person name="Vyverman W."/>
            <person name="Willis A."/>
            <person name="Wyrwicz L.S."/>
            <person name="Rokhsar D.S."/>
            <person name="Weissenbach J."/>
            <person name="Armbrust E.V."/>
            <person name="Green B.R."/>
            <person name="Van de Peer Y."/>
            <person name="Grigoriev I.V."/>
        </authorList>
    </citation>
    <scope>NUCLEOTIDE SEQUENCE [LARGE SCALE GENOMIC DNA]</scope>
    <source>
        <strain evidence="12 13">CCAP 1055/1</strain>
    </source>
</reference>
<dbReference type="InterPro" id="IPR009000">
    <property type="entry name" value="Transl_B-barrel_sf"/>
</dbReference>
<name>B5Y4K4_PHATC</name>
<evidence type="ECO:0000256" key="10">
    <source>
        <dbReference type="RuleBase" id="RU003905"/>
    </source>
</evidence>
<dbReference type="FunCoup" id="B5Y4K4">
    <property type="interactions" value="412"/>
</dbReference>
<dbReference type="PANTHER" id="PTHR11229">
    <property type="entry name" value="50S RIBOSOMAL PROTEIN L3"/>
    <property type="match status" value="1"/>
</dbReference>
<keyword evidence="5" id="KW-0809">Transit peptide</keyword>
<dbReference type="FunFam" id="2.40.30.10:FF:000004">
    <property type="entry name" value="50S ribosomal protein L3"/>
    <property type="match status" value="1"/>
</dbReference>
<sequence length="229" mass="25262">MYPEKYGPVWNLRDKRCGALGIKVGMMPLFDDWGVRHPCTILFLDNNVVLGQKSIEQHGYWAVQIAAGQRKRKNVGVSVLGQYKHILEDENENPPYLVREFRVSDGAHLVPVGARIHARHFVPGQNVDVSGISKGKGFQGAMKRHNFGGMPASHGVSKSHRALGSTGQCQDPGKVFKGKKMAGRMGTERVTVQNLRVVKVDRGRNLLFLEGAVPGNKGAFVEIRDAVKK</sequence>
<comment type="subcellular location">
    <subcellularLocation>
        <location evidence="2">Mitochondrion</location>
    </subcellularLocation>
    <subcellularLocation>
        <location evidence="3">Plastid</location>
        <location evidence="3">Chloroplast</location>
    </subcellularLocation>
</comment>
<dbReference type="EMBL" id="CP001142">
    <property type="protein sequence ID" value="ACI65777.1"/>
    <property type="molecule type" value="Genomic_DNA"/>
</dbReference>
<dbReference type="InterPro" id="IPR019926">
    <property type="entry name" value="Ribosomal_uL3_CS"/>
</dbReference>
<dbReference type="GO" id="GO:0003735">
    <property type="term" value="F:structural constituent of ribosome"/>
    <property type="evidence" value="ECO:0007669"/>
    <property type="project" value="InterPro"/>
</dbReference>
<evidence type="ECO:0000256" key="9">
    <source>
        <dbReference type="ARBA" id="ARBA00035209"/>
    </source>
</evidence>
<dbReference type="GO" id="GO:0005762">
    <property type="term" value="C:mitochondrial large ribosomal subunit"/>
    <property type="evidence" value="ECO:0007669"/>
    <property type="project" value="TreeGrafter"/>
</dbReference>
<evidence type="ECO:0000256" key="2">
    <source>
        <dbReference type="ARBA" id="ARBA00004173"/>
    </source>
</evidence>
<dbReference type="Gene3D" id="2.40.30.10">
    <property type="entry name" value="Translation factors"/>
    <property type="match status" value="2"/>
</dbReference>
<dbReference type="SUPFAM" id="SSF50447">
    <property type="entry name" value="Translation proteins"/>
    <property type="match status" value="1"/>
</dbReference>
<dbReference type="GO" id="GO:0006412">
    <property type="term" value="P:translation"/>
    <property type="evidence" value="ECO:0007669"/>
    <property type="project" value="InterPro"/>
</dbReference>
<keyword evidence="13" id="KW-1185">Reference proteome</keyword>
<evidence type="ECO:0000256" key="5">
    <source>
        <dbReference type="ARBA" id="ARBA00022946"/>
    </source>
</evidence>
<accession>B5Y4K4</accession>
<evidence type="ECO:0000313" key="13">
    <source>
        <dbReference type="Proteomes" id="UP000000759"/>
    </source>
</evidence>
<comment type="function">
    <text evidence="1">One of the primary rRNA binding proteins, it binds directly near the 3'-end of the 23S rRNA, where it nucleates assembly of the 50S subunit.</text>
</comment>
<protein>
    <recommendedName>
        <fullName evidence="9">Large ribosomal subunit protein uL3m</fullName>
    </recommendedName>
</protein>
<feature type="non-terminal residue" evidence="12">
    <location>
        <position position="229"/>
    </location>
</feature>
<dbReference type="InParanoid" id="B5Y4K4"/>
<gene>
    <name evidence="12" type="ORF">PHATR_10617</name>
</gene>
<keyword evidence="8 10" id="KW-0687">Ribonucleoprotein</keyword>
<dbReference type="GeneID" id="7204328"/>
<feature type="region of interest" description="Disordered" evidence="11">
    <location>
        <begin position="152"/>
        <end position="182"/>
    </location>
</feature>
<keyword evidence="6 10" id="KW-0689">Ribosomal protein</keyword>
<evidence type="ECO:0000256" key="4">
    <source>
        <dbReference type="ARBA" id="ARBA00006540"/>
    </source>
</evidence>
<dbReference type="AlphaFoldDB" id="B5Y4K4"/>
<evidence type="ECO:0000313" key="12">
    <source>
        <dbReference type="EMBL" id="ACI65777.1"/>
    </source>
</evidence>
<evidence type="ECO:0000256" key="1">
    <source>
        <dbReference type="ARBA" id="ARBA00002570"/>
    </source>
</evidence>
<dbReference type="HOGENOM" id="CLU_648083_0_0_1"/>
<evidence type="ECO:0000256" key="6">
    <source>
        <dbReference type="ARBA" id="ARBA00022980"/>
    </source>
</evidence>
<dbReference type="PROSITE" id="PS00474">
    <property type="entry name" value="RIBOSOMAL_L3"/>
    <property type="match status" value="1"/>
</dbReference>
<dbReference type="InterPro" id="IPR019927">
    <property type="entry name" value="Ribosomal_uL3_bac/org-type"/>
</dbReference>
<evidence type="ECO:0000256" key="8">
    <source>
        <dbReference type="ARBA" id="ARBA00023274"/>
    </source>
</evidence>
<reference evidence="13" key="2">
    <citation type="submission" date="2008-08" db="EMBL/GenBank/DDBJ databases">
        <authorList>
            <consortium name="Diatom Consortium"/>
            <person name="Grigoriev I."/>
            <person name="Grimwood J."/>
            <person name="Kuo A."/>
            <person name="Otillar R.P."/>
            <person name="Salamov A."/>
            <person name="Detter J.C."/>
            <person name="Lindquist E."/>
            <person name="Shapiro H."/>
            <person name="Lucas S."/>
            <person name="Glavina del Rio T."/>
            <person name="Pitluck S."/>
            <person name="Rokhsar D."/>
            <person name="Bowler C."/>
        </authorList>
    </citation>
    <scope>GENOME REANNOTATION</scope>
    <source>
        <strain evidence="13">CCAP 1055/1</strain>
    </source>
</reference>
<dbReference type="Pfam" id="PF00297">
    <property type="entry name" value="Ribosomal_L3"/>
    <property type="match status" value="1"/>
</dbReference>
<organism evidence="12 13">
    <name type="scientific">Phaeodactylum tricornutum (strain CCAP 1055/1)</name>
    <dbReference type="NCBI Taxonomy" id="556484"/>
    <lineage>
        <taxon>Eukaryota</taxon>
        <taxon>Sar</taxon>
        <taxon>Stramenopiles</taxon>
        <taxon>Ochrophyta</taxon>
        <taxon>Bacillariophyta</taxon>
        <taxon>Bacillariophyceae</taxon>
        <taxon>Bacillariophycidae</taxon>
        <taxon>Naviculales</taxon>
        <taxon>Phaeodactylaceae</taxon>
        <taxon>Phaeodactylum</taxon>
    </lineage>
</organism>
<dbReference type="GO" id="GO:0009507">
    <property type="term" value="C:chloroplast"/>
    <property type="evidence" value="ECO:0007669"/>
    <property type="project" value="UniProtKB-SubCell"/>
</dbReference>
<dbReference type="InterPro" id="IPR000597">
    <property type="entry name" value="Ribosomal_uL3"/>
</dbReference>
<evidence type="ECO:0000256" key="3">
    <source>
        <dbReference type="ARBA" id="ARBA00004229"/>
    </source>
</evidence>
<proteinExistence type="inferred from homology"/>
<dbReference type="RefSeq" id="XP_002186307.1">
    <property type="nucleotide sequence ID" value="XM_002186271.1"/>
</dbReference>